<dbReference type="EMBL" id="UINC01018604">
    <property type="protein sequence ID" value="SVA78296.1"/>
    <property type="molecule type" value="Genomic_DNA"/>
</dbReference>
<organism evidence="1">
    <name type="scientific">marine metagenome</name>
    <dbReference type="NCBI Taxonomy" id="408172"/>
    <lineage>
        <taxon>unclassified sequences</taxon>
        <taxon>metagenomes</taxon>
        <taxon>ecological metagenomes</taxon>
    </lineage>
</organism>
<sequence length="60" mass="6423">MAVPPVAIRSSTIITFSLGLIESLCISKVACPYSNLNSSEYLSAGNLFSFLIRTNGLDNL</sequence>
<evidence type="ECO:0000313" key="1">
    <source>
        <dbReference type="EMBL" id="SVA78296.1"/>
    </source>
</evidence>
<gene>
    <name evidence="1" type="ORF">METZ01_LOCUS131150</name>
</gene>
<proteinExistence type="predicted"/>
<dbReference type="AlphaFoldDB" id="A0A381YML8"/>
<protein>
    <submittedName>
        <fullName evidence="1">Uncharacterized protein</fullName>
    </submittedName>
</protein>
<reference evidence="1" key="1">
    <citation type="submission" date="2018-05" db="EMBL/GenBank/DDBJ databases">
        <authorList>
            <person name="Lanie J.A."/>
            <person name="Ng W.-L."/>
            <person name="Kazmierczak K.M."/>
            <person name="Andrzejewski T.M."/>
            <person name="Davidsen T.M."/>
            <person name="Wayne K.J."/>
            <person name="Tettelin H."/>
            <person name="Glass J.I."/>
            <person name="Rusch D."/>
            <person name="Podicherti R."/>
            <person name="Tsui H.-C.T."/>
            <person name="Winkler M.E."/>
        </authorList>
    </citation>
    <scope>NUCLEOTIDE SEQUENCE</scope>
</reference>
<accession>A0A381YML8</accession>
<name>A0A381YML8_9ZZZZ</name>